<dbReference type="Pfam" id="PF25377">
    <property type="entry name" value="DUF7886"/>
    <property type="match status" value="1"/>
</dbReference>
<gene>
    <name evidence="2" type="ORF">LOD99_13594</name>
</gene>
<dbReference type="EMBL" id="JAKMXF010000022">
    <property type="protein sequence ID" value="KAI6660870.1"/>
    <property type="molecule type" value="Genomic_DNA"/>
</dbReference>
<dbReference type="Proteomes" id="UP001165289">
    <property type="component" value="Unassembled WGS sequence"/>
</dbReference>
<evidence type="ECO:0000313" key="2">
    <source>
        <dbReference type="EMBL" id="KAI6660870.1"/>
    </source>
</evidence>
<protein>
    <recommendedName>
        <fullName evidence="1">DUF7886 domain-containing protein</fullName>
    </recommendedName>
</protein>
<dbReference type="InterPro" id="IPR057208">
    <property type="entry name" value="DUF7886"/>
</dbReference>
<accession>A0AAV7KIY0</accession>
<evidence type="ECO:0000259" key="1">
    <source>
        <dbReference type="Pfam" id="PF25377"/>
    </source>
</evidence>
<dbReference type="PANTHER" id="PTHR47915">
    <property type="entry name" value="SI:DKEY-19B23.7"/>
    <property type="match status" value="1"/>
</dbReference>
<sequence length="278" mass="31809">MSTPNPTSTTYSSEEQRKFNDFLLELLDVGCTKGFHNFSTHLRGREEMTVKIVNEPSIPVVLSSQVASPGFSLNQSILRENLPRSRQSMLLSGRWQRRLSGYGFLNVGLPPASPSEHETDQDSGCTLFLLACYARYHRPYAWVRTNHHRLIRLNAHDATEKDHPLKLRSTSQWNLPGRVRVWDIIAELVTISCQPMPPNPFQVDFDYFDTLEPHERALASGAMTRILLQILTTGTRRYNTKVQDDLLLISQRHFATMVYVMAHSKDEEKQQNAISNVK</sequence>
<dbReference type="AlphaFoldDB" id="A0AAV7KIY0"/>
<evidence type="ECO:0000313" key="3">
    <source>
        <dbReference type="Proteomes" id="UP001165289"/>
    </source>
</evidence>
<name>A0AAV7KIY0_9METZ</name>
<feature type="domain" description="DUF7886" evidence="1">
    <location>
        <begin position="113"/>
        <end position="254"/>
    </location>
</feature>
<keyword evidence="3" id="KW-1185">Reference proteome</keyword>
<reference evidence="2 3" key="1">
    <citation type="journal article" date="2023" name="BMC Biol.">
        <title>The compact genome of the sponge Oopsacas minuta (Hexactinellida) is lacking key metazoan core genes.</title>
        <authorList>
            <person name="Santini S."/>
            <person name="Schenkelaars Q."/>
            <person name="Jourda C."/>
            <person name="Duchesne M."/>
            <person name="Belahbib H."/>
            <person name="Rocher C."/>
            <person name="Selva M."/>
            <person name="Riesgo A."/>
            <person name="Vervoort M."/>
            <person name="Leys S.P."/>
            <person name="Kodjabachian L."/>
            <person name="Le Bivic A."/>
            <person name="Borchiellini C."/>
            <person name="Claverie J.M."/>
            <person name="Renard E."/>
        </authorList>
    </citation>
    <scope>NUCLEOTIDE SEQUENCE [LARGE SCALE GENOMIC DNA]</scope>
    <source>
        <strain evidence="2">SPO-2</strain>
    </source>
</reference>
<organism evidence="2 3">
    <name type="scientific">Oopsacas minuta</name>
    <dbReference type="NCBI Taxonomy" id="111878"/>
    <lineage>
        <taxon>Eukaryota</taxon>
        <taxon>Metazoa</taxon>
        <taxon>Porifera</taxon>
        <taxon>Hexactinellida</taxon>
        <taxon>Hexasterophora</taxon>
        <taxon>Lyssacinosida</taxon>
        <taxon>Leucopsacidae</taxon>
        <taxon>Oopsacas</taxon>
    </lineage>
</organism>
<dbReference type="PANTHER" id="PTHR47915:SF1">
    <property type="entry name" value="SI:DKEY-19B23.7"/>
    <property type="match status" value="1"/>
</dbReference>
<comment type="caution">
    <text evidence="2">The sequence shown here is derived from an EMBL/GenBank/DDBJ whole genome shotgun (WGS) entry which is preliminary data.</text>
</comment>
<proteinExistence type="predicted"/>